<reference evidence="4" key="1">
    <citation type="submission" date="2016-06" db="EMBL/GenBank/DDBJ databases">
        <authorList>
            <person name="Varghese N."/>
            <person name="Submissions Spin"/>
        </authorList>
    </citation>
    <scope>NUCLEOTIDE SEQUENCE [LARGE SCALE GENOMIC DNA]</scope>
    <source>
        <strain evidence="4">DSM 45344</strain>
    </source>
</reference>
<feature type="transmembrane region" description="Helical" evidence="2">
    <location>
        <begin position="398"/>
        <end position="420"/>
    </location>
</feature>
<evidence type="ECO:0000256" key="2">
    <source>
        <dbReference type="SAM" id="Phobius"/>
    </source>
</evidence>
<dbReference type="AlphaFoldDB" id="A0A1C3N9S1"/>
<feature type="transmembrane region" description="Helical" evidence="2">
    <location>
        <begin position="155"/>
        <end position="173"/>
    </location>
</feature>
<feature type="transmembrane region" description="Helical" evidence="2">
    <location>
        <begin position="342"/>
        <end position="362"/>
    </location>
</feature>
<keyword evidence="2" id="KW-0472">Membrane</keyword>
<dbReference type="Proteomes" id="UP000199393">
    <property type="component" value="Chromosome I"/>
</dbReference>
<gene>
    <name evidence="3" type="ORF">GA0070620_4890</name>
</gene>
<evidence type="ECO:0000313" key="3">
    <source>
        <dbReference type="EMBL" id="SBV29318.1"/>
    </source>
</evidence>
<keyword evidence="2" id="KW-1133">Transmembrane helix</keyword>
<keyword evidence="4" id="KW-1185">Reference proteome</keyword>
<dbReference type="EMBL" id="LT598496">
    <property type="protein sequence ID" value="SBV29318.1"/>
    <property type="molecule type" value="Genomic_DNA"/>
</dbReference>
<feature type="transmembrane region" description="Helical" evidence="2">
    <location>
        <begin position="274"/>
        <end position="295"/>
    </location>
</feature>
<feature type="transmembrane region" description="Helical" evidence="2">
    <location>
        <begin position="243"/>
        <end position="262"/>
    </location>
</feature>
<organism evidence="3 4">
    <name type="scientific">Micromonospora krabiensis</name>
    <dbReference type="NCBI Taxonomy" id="307121"/>
    <lineage>
        <taxon>Bacteria</taxon>
        <taxon>Bacillati</taxon>
        <taxon>Actinomycetota</taxon>
        <taxon>Actinomycetes</taxon>
        <taxon>Micromonosporales</taxon>
        <taxon>Micromonosporaceae</taxon>
        <taxon>Micromonospora</taxon>
    </lineage>
</organism>
<dbReference type="InterPro" id="IPR029058">
    <property type="entry name" value="AB_hydrolase_fold"/>
</dbReference>
<sequence>MGTTEIRVHGVADRGPEATLDRPIVSRVAGDRDAGFYRVRPGFGDPCGGAGTTLEAYQWSGLAGGTATRTFSLVLLLPFMLANTAIWMLPPGHRTQLVGKALCRLLGASLTAMYVLSIVGVAIDLVAWQCASYPRCMNGRREIAWMGDVPAEQRLALLALLPVLAIVLVWWLGGRTWQLPENSSADPEALGAGRLDNPAFWDNQGLLMRLRALHIVVATTTLNLAVLTPLVSDGRTMAGDALIVASVVLLVAALAMLCLPKIERRGGGLWSPRAVRLTGGTGLLLTGLTLAYAALPRPPSTPVAALPGYESLVARLFSVQWALLVVLVIFVAARTSRHGRPALLGLAAPMALSVAIGLAVAYSSGLNYGVAEYLDRGLSPTPARPLPADVPPLAPPAAYRWAALGVSTALVVAAVVAVVARRYQRARQRQEAEKLVRREFPEADRAAPERVRAVRDKIIGARLADRLGPLFLAAYALLSVLGLAAAGLSMRRQGPEDVARLLGGDPLATPMILVTDLGGLIIGLFALTLFGAGLFAYRSAAIRVVGVLWELATFWPRSAHPLAPPCYAERVVPDLTRRINHLTAGGHPVVLSGQSHGSVLVAATVLQLPAAARARVALLTYGTPLGRLYSRVFPAYVGPDMLREVGERLDWRWLNLWRLTDPIGGPVFGIDAAGHAAEVDRRVADPAGLLIPPGDTVPPTIRGHGFVPDADFDRTVAELVRRLRPPGTDEGPPGDPGSPVRA</sequence>
<evidence type="ECO:0008006" key="5">
    <source>
        <dbReference type="Google" id="ProtNLM"/>
    </source>
</evidence>
<dbReference type="OrthoDB" id="4320047at2"/>
<accession>A0A1C3N9S1</accession>
<feature type="region of interest" description="Disordered" evidence="1">
    <location>
        <begin position="722"/>
        <end position="742"/>
    </location>
</feature>
<dbReference type="SUPFAM" id="SSF53474">
    <property type="entry name" value="alpha/beta-Hydrolases"/>
    <property type="match status" value="1"/>
</dbReference>
<feature type="transmembrane region" description="Helical" evidence="2">
    <location>
        <begin position="101"/>
        <end position="123"/>
    </location>
</feature>
<dbReference type="PATRIC" id="fig|307121.4.peg.4989"/>
<feature type="transmembrane region" description="Helical" evidence="2">
    <location>
        <begin position="315"/>
        <end position="333"/>
    </location>
</feature>
<feature type="transmembrane region" description="Helical" evidence="2">
    <location>
        <begin position="510"/>
        <end position="537"/>
    </location>
</feature>
<dbReference type="RefSeq" id="WP_091594535.1">
    <property type="nucleotide sequence ID" value="NZ_JBHRWG010000004.1"/>
</dbReference>
<feature type="transmembrane region" description="Helical" evidence="2">
    <location>
        <begin position="212"/>
        <end position="231"/>
    </location>
</feature>
<evidence type="ECO:0000256" key="1">
    <source>
        <dbReference type="SAM" id="MobiDB-lite"/>
    </source>
</evidence>
<name>A0A1C3N9S1_9ACTN</name>
<dbReference type="STRING" id="307121.GA0070620_4890"/>
<feature type="transmembrane region" description="Helical" evidence="2">
    <location>
        <begin position="70"/>
        <end position="89"/>
    </location>
</feature>
<proteinExistence type="predicted"/>
<feature type="compositionally biased region" description="Low complexity" evidence="1">
    <location>
        <begin position="725"/>
        <end position="742"/>
    </location>
</feature>
<keyword evidence="2" id="KW-0812">Transmembrane</keyword>
<protein>
    <recommendedName>
        <fullName evidence="5">Integral membrane protein</fullName>
    </recommendedName>
</protein>
<feature type="transmembrane region" description="Helical" evidence="2">
    <location>
        <begin position="467"/>
        <end position="490"/>
    </location>
</feature>
<evidence type="ECO:0000313" key="4">
    <source>
        <dbReference type="Proteomes" id="UP000199393"/>
    </source>
</evidence>